<sequence length="90" mass="10327">MSRIDFQSPHDKEQFASIYLQEKVRPADGSNNVQTESPNKHLEYSANGQCRCQTDHDNHRTAGLFETYLHSATIHGVAQTSGPQFYIYRR</sequence>
<evidence type="ECO:0000313" key="2">
    <source>
        <dbReference type="Proteomes" id="UP000735302"/>
    </source>
</evidence>
<keyword evidence="2" id="KW-1185">Reference proteome</keyword>
<reference evidence="1 2" key="1">
    <citation type="journal article" date="2021" name="Elife">
        <title>Chloroplast acquisition without the gene transfer in kleptoplastic sea slugs, Plakobranchus ocellatus.</title>
        <authorList>
            <person name="Maeda T."/>
            <person name="Takahashi S."/>
            <person name="Yoshida T."/>
            <person name="Shimamura S."/>
            <person name="Takaki Y."/>
            <person name="Nagai Y."/>
            <person name="Toyoda A."/>
            <person name="Suzuki Y."/>
            <person name="Arimoto A."/>
            <person name="Ishii H."/>
            <person name="Satoh N."/>
            <person name="Nishiyama T."/>
            <person name="Hasebe M."/>
            <person name="Maruyama T."/>
            <person name="Minagawa J."/>
            <person name="Obokata J."/>
            <person name="Shigenobu S."/>
        </authorList>
    </citation>
    <scope>NUCLEOTIDE SEQUENCE [LARGE SCALE GENOMIC DNA]</scope>
</reference>
<evidence type="ECO:0000313" key="1">
    <source>
        <dbReference type="EMBL" id="GFO07525.1"/>
    </source>
</evidence>
<organism evidence="1 2">
    <name type="scientific">Plakobranchus ocellatus</name>
    <dbReference type="NCBI Taxonomy" id="259542"/>
    <lineage>
        <taxon>Eukaryota</taxon>
        <taxon>Metazoa</taxon>
        <taxon>Spiralia</taxon>
        <taxon>Lophotrochozoa</taxon>
        <taxon>Mollusca</taxon>
        <taxon>Gastropoda</taxon>
        <taxon>Heterobranchia</taxon>
        <taxon>Euthyneura</taxon>
        <taxon>Panpulmonata</taxon>
        <taxon>Sacoglossa</taxon>
        <taxon>Placobranchoidea</taxon>
        <taxon>Plakobranchidae</taxon>
        <taxon>Plakobranchus</taxon>
    </lineage>
</organism>
<proteinExistence type="predicted"/>
<comment type="caution">
    <text evidence="1">The sequence shown here is derived from an EMBL/GenBank/DDBJ whole genome shotgun (WGS) entry which is preliminary data.</text>
</comment>
<accession>A0AAV4AH77</accession>
<protein>
    <submittedName>
        <fullName evidence="1">Uncharacterized protein</fullName>
    </submittedName>
</protein>
<dbReference type="AlphaFoldDB" id="A0AAV4AH77"/>
<name>A0AAV4AH77_9GAST</name>
<gene>
    <name evidence="1" type="ORF">PoB_003403000</name>
</gene>
<dbReference type="Proteomes" id="UP000735302">
    <property type="component" value="Unassembled WGS sequence"/>
</dbReference>
<dbReference type="EMBL" id="BLXT01003872">
    <property type="protein sequence ID" value="GFO07525.1"/>
    <property type="molecule type" value="Genomic_DNA"/>
</dbReference>